<keyword evidence="2" id="KW-0004">4Fe-4S</keyword>
<dbReference type="Proteomes" id="UP000008305">
    <property type="component" value="Chromosome"/>
</dbReference>
<dbReference type="SFLD" id="SFLDS00029">
    <property type="entry name" value="Radical_SAM"/>
    <property type="match status" value="1"/>
</dbReference>
<organism evidence="11 12">
    <name type="scientific">Chlamydia pecorum (strain ATCC VR-628 / DSM 29919 / E58)</name>
    <name type="common">Chlamydophila pecorum</name>
    <dbReference type="NCBI Taxonomy" id="331635"/>
    <lineage>
        <taxon>Bacteria</taxon>
        <taxon>Pseudomonadati</taxon>
        <taxon>Chlamydiota</taxon>
        <taxon>Chlamydiia</taxon>
        <taxon>Chlamydiales</taxon>
        <taxon>Chlamydiaceae</taxon>
        <taxon>Chlamydia/Chlamydophila group</taxon>
        <taxon>Chlamydia</taxon>
    </lineage>
</organism>
<evidence type="ECO:0000256" key="7">
    <source>
        <dbReference type="ARBA" id="ARBA00023004"/>
    </source>
</evidence>
<dbReference type="GO" id="GO:0051539">
    <property type="term" value="F:4 iron, 4 sulfur cluster binding"/>
    <property type="evidence" value="ECO:0007669"/>
    <property type="project" value="UniProtKB-KW"/>
</dbReference>
<dbReference type="InterPro" id="IPR006467">
    <property type="entry name" value="MiaB-like_bact"/>
</dbReference>
<feature type="domain" description="Radical SAM core" evidence="10">
    <location>
        <begin position="135"/>
        <end position="362"/>
    </location>
</feature>
<dbReference type="InterPro" id="IPR020612">
    <property type="entry name" value="Methylthiotransferase_CS"/>
</dbReference>
<dbReference type="SUPFAM" id="SSF102114">
    <property type="entry name" value="Radical SAM enzymes"/>
    <property type="match status" value="1"/>
</dbReference>
<evidence type="ECO:0000256" key="4">
    <source>
        <dbReference type="ARBA" id="ARBA00022679"/>
    </source>
</evidence>
<name>A0AA34RD83_CHLPE</name>
<dbReference type="GO" id="GO:0005829">
    <property type="term" value="C:cytosol"/>
    <property type="evidence" value="ECO:0007669"/>
    <property type="project" value="TreeGrafter"/>
</dbReference>
<dbReference type="SFLD" id="SFLDG01061">
    <property type="entry name" value="methylthiotransferase"/>
    <property type="match status" value="1"/>
</dbReference>
<evidence type="ECO:0000313" key="11">
    <source>
        <dbReference type="EMBL" id="AEB41566.1"/>
    </source>
</evidence>
<keyword evidence="12" id="KW-1185">Reference proteome</keyword>
<dbReference type="FunFam" id="3.80.30.20:FF:000001">
    <property type="entry name" value="tRNA-2-methylthio-N(6)-dimethylallyladenosine synthase 2"/>
    <property type="match status" value="1"/>
</dbReference>
<keyword evidence="8" id="KW-0411">Iron-sulfur</keyword>
<dbReference type="PANTHER" id="PTHR43020">
    <property type="entry name" value="CDK5 REGULATORY SUBUNIT-ASSOCIATED PROTEIN 1"/>
    <property type="match status" value="1"/>
</dbReference>
<sequence length="425" mass="48021">MQLRRMNSEAKKTFKLVCLGCRVNQYEVQGYRDQLTLLGCEEITDPETPADICIVNTCAVTSSAESSGRHAIRQMCRQNPEARLVVTGCLGEADKSFFASLGRECLLVPNKEKHLLIEKLFPQMEDFPEFCIRSFEGKSRAFIKVQDGCNSFCSYCIIPYLRGRSVSRPSQEILEEIRTLIEGGYREVVISGINVGDYSHEGDSLASLLRKIDMLPGLERLRVSSIDPDDVQEDLCQALVSCKHTCPSSHLVLQSGSNAILKRMNRKYTRNMFLDCVERLRSFDPHYTFTTDVIVGFPGESDQDFEDTVKIVEDVGFIKVHIFPYSPRPRTRAYSYEGQVPAQILAERKKYLAEVAKTVAKKEMEKRLGTRTTVLVEQVSCGEACGHTPYFDMVRFPIKGEVSINTMVPVVLREVKEESFSGEQV</sequence>
<keyword evidence="4" id="KW-0808">Transferase</keyword>
<dbReference type="Pfam" id="PF04055">
    <property type="entry name" value="Radical_SAM"/>
    <property type="match status" value="1"/>
</dbReference>
<dbReference type="CDD" id="cd01335">
    <property type="entry name" value="Radical_SAM"/>
    <property type="match status" value="1"/>
</dbReference>
<dbReference type="AlphaFoldDB" id="A0AA34RD83"/>
<dbReference type="InterPro" id="IPR038135">
    <property type="entry name" value="Methylthiotransferase_N_sf"/>
</dbReference>
<dbReference type="SFLD" id="SFLDG01082">
    <property type="entry name" value="B12-binding_domain_containing"/>
    <property type="match status" value="1"/>
</dbReference>
<evidence type="ECO:0000259" key="10">
    <source>
        <dbReference type="PROSITE" id="PS51918"/>
    </source>
</evidence>
<comment type="cofactor">
    <cofactor evidence="1">
        <name>[4Fe-4S] cluster</name>
        <dbReference type="ChEBI" id="CHEBI:49883"/>
    </cofactor>
</comment>
<keyword evidence="5" id="KW-0949">S-adenosyl-L-methionine</keyword>
<dbReference type="PANTHER" id="PTHR43020:SF2">
    <property type="entry name" value="MITOCHONDRIAL TRNA METHYLTHIOTRANSFERASE CDK5RAP1"/>
    <property type="match status" value="1"/>
</dbReference>
<keyword evidence="7" id="KW-0408">Iron</keyword>
<evidence type="ECO:0000313" key="12">
    <source>
        <dbReference type="Proteomes" id="UP000008305"/>
    </source>
</evidence>
<reference evidence="11 12" key="1">
    <citation type="journal article" date="2011" name="J. Bacteriol.">
        <title>Genome sequence of the obligate intracellular animal pathogen Chlamydia pecorum E58.</title>
        <authorList>
            <person name="Mojica S."/>
            <person name="Huot Creasy H."/>
            <person name="Daugherty S."/>
            <person name="Read T.D."/>
            <person name="Kim T."/>
            <person name="Kaltenboeck B."/>
            <person name="Bavoil P."/>
            <person name="Myers G.S."/>
        </authorList>
    </citation>
    <scope>NUCLEOTIDE SEQUENCE [LARGE SCALE GENOMIC DNA]</scope>
    <source>
        <strain evidence="11 12">E58</strain>
    </source>
</reference>
<dbReference type="PROSITE" id="PS51918">
    <property type="entry name" value="RADICAL_SAM"/>
    <property type="match status" value="1"/>
</dbReference>
<evidence type="ECO:0000259" key="9">
    <source>
        <dbReference type="PROSITE" id="PS51449"/>
    </source>
</evidence>
<dbReference type="PROSITE" id="PS01278">
    <property type="entry name" value="MTTASE_RADICAL"/>
    <property type="match status" value="1"/>
</dbReference>
<dbReference type="InterPro" id="IPR005839">
    <property type="entry name" value="Methylthiotransferase"/>
</dbReference>
<proteinExistence type="predicted"/>
<keyword evidence="3" id="KW-0963">Cytoplasm</keyword>
<keyword evidence="6" id="KW-0479">Metal-binding</keyword>
<dbReference type="InterPro" id="IPR006638">
    <property type="entry name" value="Elp3/MiaA/NifB-like_rSAM"/>
</dbReference>
<dbReference type="Gene3D" id="3.80.30.20">
    <property type="entry name" value="tm_1862 like domain"/>
    <property type="match status" value="1"/>
</dbReference>
<dbReference type="Pfam" id="PF00919">
    <property type="entry name" value="UPF0004"/>
    <property type="match status" value="1"/>
</dbReference>
<dbReference type="SMART" id="SM00729">
    <property type="entry name" value="Elp3"/>
    <property type="match status" value="1"/>
</dbReference>
<dbReference type="KEGG" id="cpm:G5S_0598"/>
<evidence type="ECO:0000256" key="6">
    <source>
        <dbReference type="ARBA" id="ARBA00022723"/>
    </source>
</evidence>
<dbReference type="InterPro" id="IPR023404">
    <property type="entry name" value="rSAM_horseshoe"/>
</dbReference>
<dbReference type="InterPro" id="IPR013848">
    <property type="entry name" value="Methylthiotransferase_N"/>
</dbReference>
<evidence type="ECO:0000256" key="3">
    <source>
        <dbReference type="ARBA" id="ARBA00022490"/>
    </source>
</evidence>
<dbReference type="GO" id="GO:0046872">
    <property type="term" value="F:metal ion binding"/>
    <property type="evidence" value="ECO:0007669"/>
    <property type="project" value="UniProtKB-KW"/>
</dbReference>
<evidence type="ECO:0000256" key="2">
    <source>
        <dbReference type="ARBA" id="ARBA00022485"/>
    </source>
</evidence>
<dbReference type="NCBIfam" id="TIGR00089">
    <property type="entry name" value="MiaB/RimO family radical SAM methylthiotransferase"/>
    <property type="match status" value="1"/>
</dbReference>
<accession>A0AA34RD83</accession>
<evidence type="ECO:0000256" key="1">
    <source>
        <dbReference type="ARBA" id="ARBA00001966"/>
    </source>
</evidence>
<dbReference type="InterPro" id="IPR007197">
    <property type="entry name" value="rSAM"/>
</dbReference>
<dbReference type="GO" id="GO:0035597">
    <property type="term" value="F:tRNA-2-methylthio-N(6)-dimethylallyladenosine(37) synthase activity"/>
    <property type="evidence" value="ECO:0007669"/>
    <property type="project" value="TreeGrafter"/>
</dbReference>
<protein>
    <submittedName>
        <fullName evidence="11">MiaB-like tRNA modifying enzyme</fullName>
    </submittedName>
</protein>
<gene>
    <name evidence="11" type="ordered locus">G5S_0598</name>
</gene>
<dbReference type="Gene3D" id="3.40.50.12160">
    <property type="entry name" value="Methylthiotransferase, N-terminal domain"/>
    <property type="match status" value="1"/>
</dbReference>
<dbReference type="PROSITE" id="PS51449">
    <property type="entry name" value="MTTASE_N"/>
    <property type="match status" value="1"/>
</dbReference>
<evidence type="ECO:0000256" key="5">
    <source>
        <dbReference type="ARBA" id="ARBA00022691"/>
    </source>
</evidence>
<evidence type="ECO:0000256" key="8">
    <source>
        <dbReference type="ARBA" id="ARBA00023014"/>
    </source>
</evidence>
<feature type="domain" description="MTTase N-terminal" evidence="9">
    <location>
        <begin position="12"/>
        <end position="126"/>
    </location>
</feature>
<dbReference type="NCBIfam" id="TIGR01579">
    <property type="entry name" value="MiaB-like-C"/>
    <property type="match status" value="1"/>
</dbReference>
<dbReference type="InterPro" id="IPR058240">
    <property type="entry name" value="rSAM_sf"/>
</dbReference>
<dbReference type="EMBL" id="CP002608">
    <property type="protein sequence ID" value="AEB41566.1"/>
    <property type="molecule type" value="Genomic_DNA"/>
</dbReference>